<protein>
    <submittedName>
        <fullName evidence="2">VOC family protein</fullName>
    </submittedName>
</protein>
<keyword evidence="3" id="KW-1185">Reference proteome</keyword>
<dbReference type="PROSITE" id="PS51819">
    <property type="entry name" value="VOC"/>
    <property type="match status" value="1"/>
</dbReference>
<sequence length="128" mass="13434">MIGYVTVGTNDHARALAFYDALIGEIGGRRLSTLPGERGFTLYGTGFDAPMLAVTRPYDGGTADTGNGGMVALVLESRDRVDAVHARALALGASDEGAPGLRAPESMGFYGAYVRDPDGNKLCFYKIG</sequence>
<dbReference type="InterPro" id="IPR037523">
    <property type="entry name" value="VOC_core"/>
</dbReference>
<name>A0ABT9EMS9_9SPHN</name>
<dbReference type="CDD" id="cd07262">
    <property type="entry name" value="VOC_like"/>
    <property type="match status" value="1"/>
</dbReference>
<proteinExistence type="predicted"/>
<dbReference type="PANTHER" id="PTHR35006:SF1">
    <property type="entry name" value="BLL2941 PROTEIN"/>
    <property type="match status" value="1"/>
</dbReference>
<dbReference type="PANTHER" id="PTHR35006">
    <property type="entry name" value="GLYOXALASE FAMILY PROTEIN (AFU_ORTHOLOGUE AFUA_5G14830)"/>
    <property type="match status" value="1"/>
</dbReference>
<reference evidence="2 3" key="1">
    <citation type="submission" date="2023-07" db="EMBL/GenBank/DDBJ databases">
        <authorList>
            <person name="Kim M.K."/>
        </authorList>
    </citation>
    <scope>NUCLEOTIDE SEQUENCE [LARGE SCALE GENOMIC DNA]</scope>
    <source>
        <strain evidence="2 3">KR1UV-12</strain>
    </source>
</reference>
<dbReference type="SUPFAM" id="SSF54593">
    <property type="entry name" value="Glyoxalase/Bleomycin resistance protein/Dihydroxybiphenyl dioxygenase"/>
    <property type="match status" value="1"/>
</dbReference>
<organism evidence="2 3">
    <name type="scientific">Sphingomonas aurea</name>
    <dbReference type="NCBI Taxonomy" id="3063994"/>
    <lineage>
        <taxon>Bacteria</taxon>
        <taxon>Pseudomonadati</taxon>
        <taxon>Pseudomonadota</taxon>
        <taxon>Alphaproteobacteria</taxon>
        <taxon>Sphingomonadales</taxon>
        <taxon>Sphingomonadaceae</taxon>
        <taxon>Sphingomonas</taxon>
    </lineage>
</organism>
<dbReference type="Proteomes" id="UP001230685">
    <property type="component" value="Unassembled WGS sequence"/>
</dbReference>
<dbReference type="EMBL" id="JAUUDS010000008">
    <property type="protein sequence ID" value="MDP1028264.1"/>
    <property type="molecule type" value="Genomic_DNA"/>
</dbReference>
<dbReference type="Gene3D" id="3.10.180.10">
    <property type="entry name" value="2,3-Dihydroxybiphenyl 1,2-Dioxygenase, domain 1"/>
    <property type="match status" value="1"/>
</dbReference>
<comment type="caution">
    <text evidence="2">The sequence shown here is derived from an EMBL/GenBank/DDBJ whole genome shotgun (WGS) entry which is preliminary data.</text>
</comment>
<evidence type="ECO:0000313" key="2">
    <source>
        <dbReference type="EMBL" id="MDP1028264.1"/>
    </source>
</evidence>
<dbReference type="InterPro" id="IPR004360">
    <property type="entry name" value="Glyas_Fos-R_dOase_dom"/>
</dbReference>
<evidence type="ECO:0000313" key="3">
    <source>
        <dbReference type="Proteomes" id="UP001230685"/>
    </source>
</evidence>
<evidence type="ECO:0000259" key="1">
    <source>
        <dbReference type="PROSITE" id="PS51819"/>
    </source>
</evidence>
<gene>
    <name evidence="2" type="ORF">Q5H91_13650</name>
</gene>
<dbReference type="InterPro" id="IPR029068">
    <property type="entry name" value="Glyas_Bleomycin-R_OHBP_Dase"/>
</dbReference>
<feature type="domain" description="VOC" evidence="1">
    <location>
        <begin position="1"/>
        <end position="127"/>
    </location>
</feature>
<accession>A0ABT9EMS9</accession>
<dbReference type="Pfam" id="PF00903">
    <property type="entry name" value="Glyoxalase"/>
    <property type="match status" value="1"/>
</dbReference>